<comment type="caution">
    <text evidence="1">The sequence shown here is derived from an EMBL/GenBank/DDBJ whole genome shotgun (WGS) entry which is preliminary data.</text>
</comment>
<dbReference type="Proteomes" id="UP001054945">
    <property type="component" value="Unassembled WGS sequence"/>
</dbReference>
<protein>
    <recommendedName>
        <fullName evidence="3">Bro-N domain-containing protein</fullName>
    </recommendedName>
</protein>
<proteinExistence type="predicted"/>
<reference evidence="1 2" key="1">
    <citation type="submission" date="2021-06" db="EMBL/GenBank/DDBJ databases">
        <title>Caerostris extrusa draft genome.</title>
        <authorList>
            <person name="Kono N."/>
            <person name="Arakawa K."/>
        </authorList>
    </citation>
    <scope>NUCLEOTIDE SEQUENCE [LARGE SCALE GENOMIC DNA]</scope>
</reference>
<evidence type="ECO:0000313" key="2">
    <source>
        <dbReference type="Proteomes" id="UP001054945"/>
    </source>
</evidence>
<dbReference type="AlphaFoldDB" id="A0AAV4U8Q6"/>
<sequence>MLFRLNLYPDRPPTVSALIARDGTIYFRATDIARLLGYTNGWHFIKSVTIHKIRVADLVMRDKMAYKNTWMLSYSEVVASMTSRNACVAIFNWRTDCITF</sequence>
<name>A0AAV4U8Q6_CAEEX</name>
<keyword evidence="2" id="KW-1185">Reference proteome</keyword>
<accession>A0AAV4U8Q6</accession>
<evidence type="ECO:0000313" key="1">
    <source>
        <dbReference type="EMBL" id="GIY54129.1"/>
    </source>
</evidence>
<evidence type="ECO:0008006" key="3">
    <source>
        <dbReference type="Google" id="ProtNLM"/>
    </source>
</evidence>
<gene>
    <name evidence="1" type="ORF">CEXT_742671</name>
</gene>
<dbReference type="EMBL" id="BPLR01012474">
    <property type="protein sequence ID" value="GIY54129.1"/>
    <property type="molecule type" value="Genomic_DNA"/>
</dbReference>
<organism evidence="1 2">
    <name type="scientific">Caerostris extrusa</name>
    <name type="common">Bark spider</name>
    <name type="synonym">Caerostris bankana</name>
    <dbReference type="NCBI Taxonomy" id="172846"/>
    <lineage>
        <taxon>Eukaryota</taxon>
        <taxon>Metazoa</taxon>
        <taxon>Ecdysozoa</taxon>
        <taxon>Arthropoda</taxon>
        <taxon>Chelicerata</taxon>
        <taxon>Arachnida</taxon>
        <taxon>Araneae</taxon>
        <taxon>Araneomorphae</taxon>
        <taxon>Entelegynae</taxon>
        <taxon>Araneoidea</taxon>
        <taxon>Araneidae</taxon>
        <taxon>Caerostris</taxon>
    </lineage>
</organism>